<feature type="compositionally biased region" description="Basic and acidic residues" evidence="2">
    <location>
        <begin position="789"/>
        <end position="802"/>
    </location>
</feature>
<keyword evidence="4" id="KW-1185">Reference proteome</keyword>
<reference evidence="3" key="1">
    <citation type="submission" date="2023-07" db="EMBL/GenBank/DDBJ databases">
        <title>Chromosome-level genome assembly of Artemia franciscana.</title>
        <authorList>
            <person name="Jo E."/>
        </authorList>
    </citation>
    <scope>NUCLEOTIDE SEQUENCE</scope>
    <source>
        <tissue evidence="3">Whole body</tissue>
    </source>
</reference>
<protein>
    <submittedName>
        <fullName evidence="3">Uncharacterized protein</fullName>
    </submittedName>
</protein>
<feature type="compositionally biased region" description="Basic residues" evidence="2">
    <location>
        <begin position="803"/>
        <end position="812"/>
    </location>
</feature>
<feature type="region of interest" description="Disordered" evidence="2">
    <location>
        <begin position="592"/>
        <end position="632"/>
    </location>
</feature>
<feature type="region of interest" description="Disordered" evidence="2">
    <location>
        <begin position="786"/>
        <end position="828"/>
    </location>
</feature>
<feature type="compositionally biased region" description="Basic and acidic residues" evidence="2">
    <location>
        <begin position="595"/>
        <end position="611"/>
    </location>
</feature>
<dbReference type="EMBL" id="JAVRJZ010000009">
    <property type="protein sequence ID" value="KAK2718278.1"/>
    <property type="molecule type" value="Genomic_DNA"/>
</dbReference>
<evidence type="ECO:0000256" key="2">
    <source>
        <dbReference type="SAM" id="MobiDB-lite"/>
    </source>
</evidence>
<gene>
    <name evidence="3" type="ORF">QYM36_005550</name>
</gene>
<feature type="compositionally biased region" description="Polar residues" evidence="2">
    <location>
        <begin position="612"/>
        <end position="625"/>
    </location>
</feature>
<dbReference type="InterPro" id="IPR009057">
    <property type="entry name" value="Homeodomain-like_sf"/>
</dbReference>
<evidence type="ECO:0000313" key="4">
    <source>
        <dbReference type="Proteomes" id="UP001187531"/>
    </source>
</evidence>
<dbReference type="AlphaFoldDB" id="A0AA88HZR7"/>
<evidence type="ECO:0000313" key="3">
    <source>
        <dbReference type="EMBL" id="KAK2718278.1"/>
    </source>
</evidence>
<accession>A0AA88HZR7</accession>
<dbReference type="SUPFAM" id="SSF46689">
    <property type="entry name" value="Homeodomain-like"/>
    <property type="match status" value="1"/>
</dbReference>
<comment type="caution">
    <text evidence="3">The sequence shown here is derived from an EMBL/GenBank/DDBJ whole genome shotgun (WGS) entry which is preliminary data.</text>
</comment>
<dbReference type="GO" id="GO:0005634">
    <property type="term" value="C:nucleus"/>
    <property type="evidence" value="ECO:0007669"/>
    <property type="project" value="UniProtKB-SubCell"/>
</dbReference>
<feature type="compositionally biased region" description="Basic and acidic residues" evidence="2">
    <location>
        <begin position="813"/>
        <end position="828"/>
    </location>
</feature>
<comment type="subcellular location">
    <subcellularLocation>
        <location evidence="1">Nucleus</location>
    </subcellularLocation>
</comment>
<organism evidence="3 4">
    <name type="scientific">Artemia franciscana</name>
    <name type="common">Brine shrimp</name>
    <name type="synonym">Artemia sanfranciscana</name>
    <dbReference type="NCBI Taxonomy" id="6661"/>
    <lineage>
        <taxon>Eukaryota</taxon>
        <taxon>Metazoa</taxon>
        <taxon>Ecdysozoa</taxon>
        <taxon>Arthropoda</taxon>
        <taxon>Crustacea</taxon>
        <taxon>Branchiopoda</taxon>
        <taxon>Anostraca</taxon>
        <taxon>Artemiidae</taxon>
        <taxon>Artemia</taxon>
    </lineage>
</organism>
<dbReference type="Proteomes" id="UP001187531">
    <property type="component" value="Unassembled WGS sequence"/>
</dbReference>
<evidence type="ECO:0000256" key="1">
    <source>
        <dbReference type="ARBA" id="ARBA00004123"/>
    </source>
</evidence>
<name>A0AA88HZR7_ARTSF</name>
<proteinExistence type="predicted"/>
<sequence length="828" mass="98479">MLDSFEYNKDYSYDNSSEFKTEREFEMDSDFVKTIDHFGCSALSCENNEISKHIIKEEKLLGEDFARINRTLYSTELENEIFSQRLESIQSRISELRSKYVSYIKTRMSLLLEGRDRILDEITNLKELEKNMLDRRSEELSVIAIEDIDWHKVVKEINIKLSQELDIDWWQNFWIKYAQPRLLYDSISKSDEEILQNLIRNSELKFSQLVKELRYKFPKKKEKWLEKQMERLTEEMEIASKKEIIDSVSDINGVLPFKYVENELYRRLEGYSYHQIRKIHSIIQNRIPKNVKGFTRIEDALLIIYFKEREMFETELEKKPNDENKPHQEASPCINRTLESAKKRYQHLKGIGHVDEYQNNKWHPEEDDRIIYALKRSYKPDSIPYARLKSSFPGKSADQVERRYRFLAYHRDAEHKETEKFNQNNKVNDDVINQIGCFNIKKFRERLQGNSYRINTKVRASLRTNLKEYCKPYFVRIGRAKSEYRNPSCSLFSKESRCGAMLLVRYLKFLEVDPCNFFTAYDKIDGNIYDFFCAYPKLDTYVPHAMIEHLVKILREGQYVERDPYEESSLKKRRLIEKIKNQGHVQNNSVLQRGSHIEEDGSHVEQSRNETDITSTKSLSDNPIENNMLEERNGDSMIKNQNLVENSLQELNNTFDKTCYHPPNVPTLLLLRSLIHHKDSLEKMMKKQESNLCQSSLGLPVTDDTPRLTPEYSQYLLTRRLQSLLYWPIRMNKEAPPSWLKSAKKSLEDEQKDVYKAGRRGGLNRTGIKRLKKSELSKRRRINMLKHCHGMDDLKSKVEEPRPKRKYTKRPKEKVEIKIRRSTRCHEN</sequence>